<reference evidence="4 5" key="1">
    <citation type="journal article" date="2016" name="Sci. Rep.">
        <title>Draft genome sequencing and secretome analysis of fungal phytopathogen Ascochyta rabiei provides insight into the necrotrophic effector repertoire.</title>
        <authorList>
            <person name="Verma S."/>
            <person name="Gazara R.K."/>
            <person name="Nizam S."/>
            <person name="Parween S."/>
            <person name="Chattopadhyay D."/>
            <person name="Verma P.K."/>
        </authorList>
    </citation>
    <scope>NUCLEOTIDE SEQUENCE [LARGE SCALE GENOMIC DNA]</scope>
    <source>
        <strain evidence="4 5">ArDII</strain>
    </source>
</reference>
<sequence length="486" mass="52159">MTTDTSYVVPLLINGKEVVTKTTFPITSPSSHKEIWQASSASLEDAKNATSAAQAAFPAWAKMKPAAKRDIFMKAADMIDSRKDELARYMQVETGAAEAFSTGFNVPKCADMLRDVAGRMITIMGHIPICEADGTAALVVKEPLGVVLAIAPWNAPYVLGMRSILFPLAGGNTVVLKGSEFCPRIWWAIGNILTEAGLPAGVINVLFHRTEDAAKVTSALIEDPAVKKINFTGSTAVGRIISSQAGKNLKPVLMELGGKASAIVCEDADLKKAATQCALGAFLHSGQICMSSERVLVHKSIKPQFLEAFKGAVEGIFGGDKPAPVTVVPAAVDKNKKLISDAVSKGAKVVHGDHEKEEVHPETKEPSGTRMRPVIVEGVKKEMDLYYTESFGPSVSLIEYTTEEEAIEIANDTEYGLSGAVFTENLGRGLRIAKQIETGAVHINSMTVHDEWALPHGGAKASGFGRFNGNWGIEEFLRTKTITYQE</sequence>
<dbReference type="OrthoDB" id="310895at2759"/>
<dbReference type="GO" id="GO:0009450">
    <property type="term" value="P:gamma-aminobutyric acid catabolic process"/>
    <property type="evidence" value="ECO:0007669"/>
    <property type="project" value="TreeGrafter"/>
</dbReference>
<dbReference type="InterPro" id="IPR016162">
    <property type="entry name" value="Ald_DH_N"/>
</dbReference>
<comment type="caution">
    <text evidence="4">The sequence shown here is derived from an EMBL/GenBank/DDBJ whole genome shotgun (WGS) entry which is preliminary data.</text>
</comment>
<dbReference type="FunFam" id="3.40.605.10:FF:000012">
    <property type="entry name" value="NAD-dependent succinate-semialdehyde dehydrogenase"/>
    <property type="match status" value="1"/>
</dbReference>
<dbReference type="InterPro" id="IPR016163">
    <property type="entry name" value="Ald_DH_C"/>
</dbReference>
<dbReference type="PANTHER" id="PTHR43353:SF6">
    <property type="entry name" value="CYTOPLASMIC ALDEHYDE DEHYDROGENASE (EUROFUNG)"/>
    <property type="match status" value="1"/>
</dbReference>
<keyword evidence="3" id="KW-0560">Oxidoreductase</keyword>
<evidence type="ECO:0000313" key="4">
    <source>
        <dbReference type="EMBL" id="KZM24943.1"/>
    </source>
</evidence>
<proteinExistence type="inferred from homology"/>
<organism evidence="4 5">
    <name type="scientific">Didymella rabiei</name>
    <name type="common">Chickpea ascochyta blight fungus</name>
    <name type="synonym">Mycosphaerella rabiei</name>
    <dbReference type="NCBI Taxonomy" id="5454"/>
    <lineage>
        <taxon>Eukaryota</taxon>
        <taxon>Fungi</taxon>
        <taxon>Dikarya</taxon>
        <taxon>Ascomycota</taxon>
        <taxon>Pezizomycotina</taxon>
        <taxon>Dothideomycetes</taxon>
        <taxon>Pleosporomycetidae</taxon>
        <taxon>Pleosporales</taxon>
        <taxon>Pleosporineae</taxon>
        <taxon>Didymellaceae</taxon>
        <taxon>Ascochyta</taxon>
    </lineage>
</organism>
<dbReference type="InterPro" id="IPR050740">
    <property type="entry name" value="Aldehyde_DH_Superfamily"/>
</dbReference>
<keyword evidence="2" id="KW-0521">NADP</keyword>
<name>A0A163GP39_DIDRA</name>
<dbReference type="Gene3D" id="3.40.309.10">
    <property type="entry name" value="Aldehyde Dehydrogenase, Chain A, domain 2"/>
    <property type="match status" value="1"/>
</dbReference>
<evidence type="ECO:0000256" key="3">
    <source>
        <dbReference type="ARBA" id="ARBA00023002"/>
    </source>
</evidence>
<evidence type="ECO:0000256" key="1">
    <source>
        <dbReference type="ARBA" id="ARBA00009986"/>
    </source>
</evidence>
<dbReference type="PANTHER" id="PTHR43353">
    <property type="entry name" value="SUCCINATE-SEMIALDEHYDE DEHYDROGENASE, MITOCHONDRIAL"/>
    <property type="match status" value="1"/>
</dbReference>
<dbReference type="SUPFAM" id="SSF53720">
    <property type="entry name" value="ALDH-like"/>
    <property type="match status" value="1"/>
</dbReference>
<dbReference type="Pfam" id="PF00171">
    <property type="entry name" value="Aldedh"/>
    <property type="match status" value="1"/>
</dbReference>
<gene>
    <name evidence="4" type="ORF">ST47_g3943</name>
</gene>
<evidence type="ECO:0000313" key="5">
    <source>
        <dbReference type="Proteomes" id="UP000076837"/>
    </source>
</evidence>
<comment type="similarity">
    <text evidence="1">Belongs to the aldehyde dehydrogenase family.</text>
</comment>
<dbReference type="Gene3D" id="3.40.605.10">
    <property type="entry name" value="Aldehyde Dehydrogenase, Chain A, domain 1"/>
    <property type="match status" value="1"/>
</dbReference>
<dbReference type="CDD" id="cd07105">
    <property type="entry name" value="ALDH_SaliADH"/>
    <property type="match status" value="1"/>
</dbReference>
<dbReference type="EMBL" id="JYNV01000148">
    <property type="protein sequence ID" value="KZM24943.1"/>
    <property type="molecule type" value="Genomic_DNA"/>
</dbReference>
<dbReference type="AlphaFoldDB" id="A0A163GP39"/>
<dbReference type="InterPro" id="IPR015590">
    <property type="entry name" value="Aldehyde_DH_dom"/>
</dbReference>
<evidence type="ECO:0000256" key="2">
    <source>
        <dbReference type="ARBA" id="ARBA00022857"/>
    </source>
</evidence>
<dbReference type="STRING" id="5454.A0A163GP39"/>
<protein>
    <submittedName>
        <fullName evidence="4">Oxidoreductase</fullName>
    </submittedName>
</protein>
<accession>A0A163GP39</accession>
<dbReference type="Proteomes" id="UP000076837">
    <property type="component" value="Unassembled WGS sequence"/>
</dbReference>
<dbReference type="InterPro" id="IPR016161">
    <property type="entry name" value="Ald_DH/histidinol_DH"/>
</dbReference>
<keyword evidence="5" id="KW-1185">Reference proteome</keyword>
<dbReference type="GO" id="GO:0004777">
    <property type="term" value="F:succinate-semialdehyde dehydrogenase (NAD+) activity"/>
    <property type="evidence" value="ECO:0007669"/>
    <property type="project" value="TreeGrafter"/>
</dbReference>